<evidence type="ECO:0000256" key="10">
    <source>
        <dbReference type="RuleBase" id="RU003826"/>
    </source>
</evidence>
<dbReference type="InterPro" id="IPR022998">
    <property type="entry name" value="ThiamineP_synth_TenI"/>
</dbReference>
<dbReference type="HAMAP" id="MF_00097">
    <property type="entry name" value="TMP_synthase"/>
    <property type="match status" value="1"/>
</dbReference>
<dbReference type="InterPro" id="IPR034291">
    <property type="entry name" value="TMP_synthase"/>
</dbReference>
<dbReference type="CDD" id="cd00564">
    <property type="entry name" value="TMP_TenI"/>
    <property type="match status" value="1"/>
</dbReference>
<evidence type="ECO:0000256" key="5">
    <source>
        <dbReference type="ARBA" id="ARBA00022977"/>
    </source>
</evidence>
<feature type="binding site" evidence="9">
    <location>
        <begin position="204"/>
        <end position="205"/>
    </location>
    <ligand>
        <name>2-[(2R,5Z)-2-carboxy-4-methylthiazol-5(2H)-ylidene]ethyl phosphate</name>
        <dbReference type="ChEBI" id="CHEBI:62899"/>
    </ligand>
</feature>
<evidence type="ECO:0000256" key="2">
    <source>
        <dbReference type="ARBA" id="ARBA00022679"/>
    </source>
</evidence>
<dbReference type="GO" id="GO:0009229">
    <property type="term" value="P:thiamine diphosphate biosynthetic process"/>
    <property type="evidence" value="ECO:0007669"/>
    <property type="project" value="UniProtKB-UniRule"/>
</dbReference>
<evidence type="ECO:0000256" key="11">
    <source>
        <dbReference type="RuleBase" id="RU004253"/>
    </source>
</evidence>
<keyword evidence="14" id="KW-1185">Reference proteome</keyword>
<evidence type="ECO:0000259" key="12">
    <source>
        <dbReference type="Pfam" id="PF02581"/>
    </source>
</evidence>
<feature type="binding site" evidence="9">
    <location>
        <begin position="57"/>
        <end position="61"/>
    </location>
    <ligand>
        <name>4-amino-2-methyl-5-(diphosphooxymethyl)pyrimidine</name>
        <dbReference type="ChEBI" id="CHEBI:57841"/>
    </ligand>
</feature>
<dbReference type="InterPro" id="IPR036206">
    <property type="entry name" value="ThiamineP_synth_sf"/>
</dbReference>
<feature type="binding site" evidence="9">
    <location>
        <position position="90"/>
    </location>
    <ligand>
        <name>Mg(2+)</name>
        <dbReference type="ChEBI" id="CHEBI:18420"/>
    </ligand>
</feature>
<dbReference type="Gene3D" id="3.20.20.70">
    <property type="entry name" value="Aldolase class I"/>
    <property type="match status" value="1"/>
</dbReference>
<feature type="binding site" evidence="9">
    <location>
        <begin position="154"/>
        <end position="156"/>
    </location>
    <ligand>
        <name>2-[(2R,5Z)-2-carboxy-4-methylthiazol-5(2H)-ylidene]ethyl phosphate</name>
        <dbReference type="ChEBI" id="CHEBI:62899"/>
    </ligand>
</feature>
<comment type="catalytic activity">
    <reaction evidence="8 9 10">
        <text>2-[(2R,5Z)-2-carboxy-4-methylthiazol-5(2H)-ylidene]ethyl phosphate + 4-amino-2-methyl-5-(diphosphooxymethyl)pyrimidine + 2 H(+) = thiamine phosphate + CO2 + diphosphate</text>
        <dbReference type="Rhea" id="RHEA:47844"/>
        <dbReference type="ChEBI" id="CHEBI:15378"/>
        <dbReference type="ChEBI" id="CHEBI:16526"/>
        <dbReference type="ChEBI" id="CHEBI:33019"/>
        <dbReference type="ChEBI" id="CHEBI:37575"/>
        <dbReference type="ChEBI" id="CHEBI:57841"/>
        <dbReference type="ChEBI" id="CHEBI:62899"/>
        <dbReference type="EC" id="2.5.1.3"/>
    </reaction>
</comment>
<dbReference type="Proteomes" id="UP000563151">
    <property type="component" value="Unassembled WGS sequence"/>
</dbReference>
<comment type="cofactor">
    <cofactor evidence="9">
        <name>Mg(2+)</name>
        <dbReference type="ChEBI" id="CHEBI:18420"/>
    </cofactor>
    <text evidence="9">Binds 1 Mg(2+) ion per subunit.</text>
</comment>
<dbReference type="AlphaFoldDB" id="A0A923ECD6"/>
<dbReference type="PANTHER" id="PTHR20857:SF23">
    <property type="entry name" value="THIAMINE BIOSYNTHETIC BIFUNCTIONAL ENZYME"/>
    <property type="match status" value="1"/>
</dbReference>
<sequence>MKHIRKEGKYIMENYKKVSKNKIDYTLYLVTDRELLNNRSLEIAVEEAILGGVTLVQLREKDIDTREFYETAVKIKKITDKYNVPLIINDRADIALAIDAEGVHVGQSDMEAKIVRKLIGKEKLLGVSARTLEEAIEAERQGADYLGVGAIFGTTTKKDAKNVSLEELKNIRNKVNIPIVAIGGISENNVSELKNKGIQGIAVISAILAKQDIKKASKNIKQIFIQSSEI</sequence>
<dbReference type="GO" id="GO:0004789">
    <property type="term" value="F:thiamine-phosphate diphosphorylase activity"/>
    <property type="evidence" value="ECO:0007669"/>
    <property type="project" value="UniProtKB-UniRule"/>
</dbReference>
<feature type="binding site" evidence="9">
    <location>
        <position position="128"/>
    </location>
    <ligand>
        <name>4-amino-2-methyl-5-(diphosphooxymethyl)pyrimidine</name>
        <dbReference type="ChEBI" id="CHEBI:57841"/>
    </ligand>
</feature>
<keyword evidence="4 9" id="KW-0460">Magnesium</keyword>
<feature type="binding site" evidence="9">
    <location>
        <position position="184"/>
    </location>
    <ligand>
        <name>2-[(2R,5Z)-2-carboxy-4-methylthiazol-5(2H)-ylidene]ethyl phosphate</name>
        <dbReference type="ChEBI" id="CHEBI:62899"/>
    </ligand>
</feature>
<dbReference type="EMBL" id="JAAZWO010000014">
    <property type="protein sequence ID" value="MBC2398459.1"/>
    <property type="molecule type" value="Genomic_DNA"/>
</dbReference>
<reference evidence="13 14" key="1">
    <citation type="submission" date="2020-04" db="EMBL/GenBank/DDBJ databases">
        <title>Genomic insights into acetone-butanol-ethanol (ABE) fermentation by sequencing solventogenic clostridia strains.</title>
        <authorList>
            <person name="Brown S."/>
        </authorList>
    </citation>
    <scope>NUCLEOTIDE SEQUENCE [LARGE SCALE GENOMIC DNA]</scope>
    <source>
        <strain evidence="13 14">DJ011</strain>
    </source>
</reference>
<dbReference type="GO" id="GO:0005737">
    <property type="term" value="C:cytoplasm"/>
    <property type="evidence" value="ECO:0007669"/>
    <property type="project" value="TreeGrafter"/>
</dbReference>
<keyword evidence="5 9" id="KW-0784">Thiamine biosynthesis</keyword>
<comment type="function">
    <text evidence="9">Condenses 4-methyl-5-(beta-hydroxyethyl)thiazole monophosphate (THZ-P) and 2-methyl-4-amino-5-hydroxymethyl pyrimidine pyrophosphate (HMP-PP) to form thiamine monophosphate (TMP).</text>
</comment>
<dbReference type="InterPro" id="IPR013785">
    <property type="entry name" value="Aldolase_TIM"/>
</dbReference>
<keyword evidence="2 9" id="KW-0808">Transferase</keyword>
<comment type="catalytic activity">
    <reaction evidence="7 9 10">
        <text>2-(2-carboxy-4-methylthiazol-5-yl)ethyl phosphate + 4-amino-2-methyl-5-(diphosphooxymethyl)pyrimidine + 2 H(+) = thiamine phosphate + CO2 + diphosphate</text>
        <dbReference type="Rhea" id="RHEA:47848"/>
        <dbReference type="ChEBI" id="CHEBI:15378"/>
        <dbReference type="ChEBI" id="CHEBI:16526"/>
        <dbReference type="ChEBI" id="CHEBI:33019"/>
        <dbReference type="ChEBI" id="CHEBI:37575"/>
        <dbReference type="ChEBI" id="CHEBI:57841"/>
        <dbReference type="ChEBI" id="CHEBI:62890"/>
        <dbReference type="EC" id="2.5.1.3"/>
    </reaction>
</comment>
<dbReference type="GO" id="GO:0009228">
    <property type="term" value="P:thiamine biosynthetic process"/>
    <property type="evidence" value="ECO:0007669"/>
    <property type="project" value="UniProtKB-KW"/>
</dbReference>
<proteinExistence type="inferred from homology"/>
<dbReference type="PANTHER" id="PTHR20857">
    <property type="entry name" value="THIAMINE-PHOSPHATE PYROPHOSPHORYLASE"/>
    <property type="match status" value="1"/>
</dbReference>
<dbReference type="Pfam" id="PF02581">
    <property type="entry name" value="TMP-TENI"/>
    <property type="match status" value="1"/>
</dbReference>
<feature type="binding site" evidence="9">
    <location>
        <position position="89"/>
    </location>
    <ligand>
        <name>4-amino-2-methyl-5-(diphosphooxymethyl)pyrimidine</name>
        <dbReference type="ChEBI" id="CHEBI:57841"/>
    </ligand>
</feature>
<organism evidence="13 14">
    <name type="scientific">Clostridium tetanomorphum</name>
    <dbReference type="NCBI Taxonomy" id="1553"/>
    <lineage>
        <taxon>Bacteria</taxon>
        <taxon>Bacillati</taxon>
        <taxon>Bacillota</taxon>
        <taxon>Clostridia</taxon>
        <taxon>Eubacteriales</taxon>
        <taxon>Clostridiaceae</taxon>
        <taxon>Clostridium</taxon>
    </lineage>
</organism>
<comment type="caution">
    <text evidence="13">The sequence shown here is derived from an EMBL/GenBank/DDBJ whole genome shotgun (WGS) entry which is preliminary data.</text>
</comment>
<evidence type="ECO:0000256" key="9">
    <source>
        <dbReference type="HAMAP-Rule" id="MF_00097"/>
    </source>
</evidence>
<evidence type="ECO:0000256" key="4">
    <source>
        <dbReference type="ARBA" id="ARBA00022842"/>
    </source>
</evidence>
<dbReference type="GO" id="GO:0000287">
    <property type="term" value="F:magnesium ion binding"/>
    <property type="evidence" value="ECO:0007669"/>
    <property type="project" value="UniProtKB-UniRule"/>
</dbReference>
<evidence type="ECO:0000256" key="1">
    <source>
        <dbReference type="ARBA" id="ARBA00005165"/>
    </source>
</evidence>
<evidence type="ECO:0000256" key="7">
    <source>
        <dbReference type="ARBA" id="ARBA00047851"/>
    </source>
</evidence>
<accession>A0A923ECD6</accession>
<dbReference type="NCBIfam" id="TIGR00693">
    <property type="entry name" value="thiE"/>
    <property type="match status" value="1"/>
</dbReference>
<feature type="domain" description="Thiamine phosphate synthase/TenI" evidence="12">
    <location>
        <begin position="27"/>
        <end position="207"/>
    </location>
</feature>
<dbReference type="SUPFAM" id="SSF51391">
    <property type="entry name" value="Thiamin phosphate synthase"/>
    <property type="match status" value="1"/>
</dbReference>
<name>A0A923ECD6_CLOTT</name>
<feature type="binding site" evidence="9">
    <location>
        <position position="109"/>
    </location>
    <ligand>
        <name>Mg(2+)</name>
        <dbReference type="ChEBI" id="CHEBI:18420"/>
    </ligand>
</feature>
<evidence type="ECO:0000313" key="14">
    <source>
        <dbReference type="Proteomes" id="UP000563151"/>
    </source>
</evidence>
<comment type="pathway">
    <text evidence="1 9 11">Cofactor biosynthesis; thiamine diphosphate biosynthesis; thiamine phosphate from 4-amino-2-methyl-5-diphosphomethylpyrimidine and 4-methyl-5-(2-phosphoethyl)-thiazole: step 1/1.</text>
</comment>
<evidence type="ECO:0000256" key="6">
    <source>
        <dbReference type="ARBA" id="ARBA00047334"/>
    </source>
</evidence>
<dbReference type="EC" id="2.5.1.3" evidence="9"/>
<protein>
    <recommendedName>
        <fullName evidence="9">Thiamine-phosphate synthase</fullName>
        <shortName evidence="9">TP synthase</shortName>
        <shortName evidence="9">TPS</shortName>
        <ecNumber evidence="9">2.5.1.3</ecNumber>
    </recommendedName>
    <alternativeName>
        <fullName evidence="9">Thiamine-phosphate pyrophosphorylase</fullName>
        <shortName evidence="9">TMP pyrophosphorylase</shortName>
        <shortName evidence="9">TMP-PPase</shortName>
    </alternativeName>
</protein>
<evidence type="ECO:0000256" key="3">
    <source>
        <dbReference type="ARBA" id="ARBA00022723"/>
    </source>
</evidence>
<comment type="similarity">
    <text evidence="9 10">Belongs to the thiamine-phosphate synthase family.</text>
</comment>
<dbReference type="FunFam" id="3.20.20.70:FF:000096">
    <property type="entry name" value="Thiamine-phosphate synthase"/>
    <property type="match status" value="1"/>
</dbReference>
<keyword evidence="3 9" id="KW-0479">Metal-binding</keyword>
<evidence type="ECO:0000313" key="13">
    <source>
        <dbReference type="EMBL" id="MBC2398459.1"/>
    </source>
</evidence>
<evidence type="ECO:0000256" key="8">
    <source>
        <dbReference type="ARBA" id="ARBA00047883"/>
    </source>
</evidence>
<comment type="catalytic activity">
    <reaction evidence="6 9 10">
        <text>4-methyl-5-(2-phosphooxyethyl)-thiazole + 4-amino-2-methyl-5-(diphosphooxymethyl)pyrimidine + H(+) = thiamine phosphate + diphosphate</text>
        <dbReference type="Rhea" id="RHEA:22328"/>
        <dbReference type="ChEBI" id="CHEBI:15378"/>
        <dbReference type="ChEBI" id="CHEBI:33019"/>
        <dbReference type="ChEBI" id="CHEBI:37575"/>
        <dbReference type="ChEBI" id="CHEBI:57841"/>
        <dbReference type="ChEBI" id="CHEBI:58296"/>
        <dbReference type="EC" id="2.5.1.3"/>
    </reaction>
</comment>
<feature type="binding site" evidence="9">
    <location>
        <position position="157"/>
    </location>
    <ligand>
        <name>4-amino-2-methyl-5-(diphosphooxymethyl)pyrimidine</name>
        <dbReference type="ChEBI" id="CHEBI:57841"/>
    </ligand>
</feature>
<gene>
    <name evidence="9" type="primary">thiE</name>
    <name evidence="13" type="ORF">HGG79_11850</name>
</gene>